<dbReference type="PANTHER" id="PTHR44196">
    <property type="entry name" value="DEHYDROGENASE/REDUCTASE SDR FAMILY MEMBER 7B"/>
    <property type="match status" value="1"/>
</dbReference>
<dbReference type="PRINTS" id="PR00080">
    <property type="entry name" value="SDRFAMILY"/>
</dbReference>
<dbReference type="EMBL" id="NUDP01000068">
    <property type="protein sequence ID" value="PEM67375.1"/>
    <property type="molecule type" value="Genomic_DNA"/>
</dbReference>
<dbReference type="Proteomes" id="UP000219775">
    <property type="component" value="Unassembled WGS sequence"/>
</dbReference>
<reference evidence="4 5" key="1">
    <citation type="submission" date="2017-09" db="EMBL/GenBank/DDBJ databases">
        <title>Large-scale bioinformatics analysis of Bacillus genomes uncovers conserved roles of natural products in bacterial physiology.</title>
        <authorList>
            <consortium name="Agbiome Team Llc"/>
            <person name="Bleich R.M."/>
            <person name="Grubbs K.J."/>
            <person name="Santa Maria K.C."/>
            <person name="Allen S.E."/>
            <person name="Farag S."/>
            <person name="Shank E.A."/>
            <person name="Bowers A."/>
        </authorList>
    </citation>
    <scope>NUCLEOTIDE SEQUENCE [LARGE SCALE GENOMIC DNA]</scope>
    <source>
        <strain evidence="4 5">AFS009893</strain>
    </source>
</reference>
<evidence type="ECO:0000256" key="1">
    <source>
        <dbReference type="ARBA" id="ARBA00006484"/>
    </source>
</evidence>
<gene>
    <name evidence="4" type="ORF">CN613_19045</name>
</gene>
<dbReference type="GO" id="GO:0016491">
    <property type="term" value="F:oxidoreductase activity"/>
    <property type="evidence" value="ECO:0007669"/>
    <property type="project" value="UniProtKB-KW"/>
</dbReference>
<comment type="caution">
    <text evidence="4">The sequence shown here is derived from an EMBL/GenBank/DDBJ whole genome shotgun (WGS) entry which is preliminary data.</text>
</comment>
<dbReference type="InterPro" id="IPR020904">
    <property type="entry name" value="Sc_DH/Rdtase_CS"/>
</dbReference>
<proteinExistence type="inferred from homology"/>
<evidence type="ECO:0000256" key="2">
    <source>
        <dbReference type="ARBA" id="ARBA00023002"/>
    </source>
</evidence>
<dbReference type="FunFam" id="3.40.50.720:FF:000348">
    <property type="entry name" value="3-ketoacyl-ACP reductase"/>
    <property type="match status" value="1"/>
</dbReference>
<dbReference type="Gene3D" id="3.40.50.720">
    <property type="entry name" value="NAD(P)-binding Rossmann-like Domain"/>
    <property type="match status" value="1"/>
</dbReference>
<organism evidence="4 5">
    <name type="scientific">Bacillus pseudomycoides</name>
    <dbReference type="NCBI Taxonomy" id="64104"/>
    <lineage>
        <taxon>Bacteria</taxon>
        <taxon>Bacillati</taxon>
        <taxon>Bacillota</taxon>
        <taxon>Bacilli</taxon>
        <taxon>Bacillales</taxon>
        <taxon>Bacillaceae</taxon>
        <taxon>Bacillus</taxon>
        <taxon>Bacillus cereus group</taxon>
    </lineage>
</organism>
<keyword evidence="2" id="KW-0560">Oxidoreductase</keyword>
<dbReference type="PROSITE" id="PS00061">
    <property type="entry name" value="ADH_SHORT"/>
    <property type="match status" value="1"/>
</dbReference>
<dbReference type="PRINTS" id="PR00081">
    <property type="entry name" value="GDHRDH"/>
</dbReference>
<dbReference type="CDD" id="cd05233">
    <property type="entry name" value="SDR_c"/>
    <property type="match status" value="1"/>
</dbReference>
<dbReference type="SUPFAM" id="SSF51735">
    <property type="entry name" value="NAD(P)-binding Rossmann-fold domains"/>
    <property type="match status" value="1"/>
</dbReference>
<evidence type="ECO:0000313" key="5">
    <source>
        <dbReference type="Proteomes" id="UP000219775"/>
    </source>
</evidence>
<evidence type="ECO:0000256" key="3">
    <source>
        <dbReference type="RuleBase" id="RU000363"/>
    </source>
</evidence>
<dbReference type="NCBIfam" id="NF005806">
    <property type="entry name" value="PRK07666.1"/>
    <property type="match status" value="1"/>
</dbReference>
<protein>
    <submittedName>
        <fullName evidence="4">3-ketoacyl-ACP reductase</fullName>
    </submittedName>
</protein>
<name>A0A2C3W4Q5_9BACI</name>
<evidence type="ECO:0000313" key="4">
    <source>
        <dbReference type="EMBL" id="PEM67375.1"/>
    </source>
</evidence>
<comment type="similarity">
    <text evidence="1 3">Belongs to the short-chain dehydrogenases/reductases (SDR) family.</text>
</comment>
<dbReference type="AlphaFoldDB" id="A0A2C3W4Q5"/>
<dbReference type="Pfam" id="PF00106">
    <property type="entry name" value="adh_short"/>
    <property type="match status" value="1"/>
</dbReference>
<accession>A0A2C3W4Q5</accession>
<dbReference type="InterPro" id="IPR002347">
    <property type="entry name" value="SDR_fam"/>
</dbReference>
<dbReference type="PANTHER" id="PTHR44196:SF1">
    <property type="entry name" value="DEHYDROGENASE_REDUCTASE SDR FAMILY MEMBER 7B"/>
    <property type="match status" value="1"/>
</dbReference>
<dbReference type="GO" id="GO:0016020">
    <property type="term" value="C:membrane"/>
    <property type="evidence" value="ECO:0007669"/>
    <property type="project" value="TreeGrafter"/>
</dbReference>
<dbReference type="PIRSF" id="PIRSF000126">
    <property type="entry name" value="11-beta-HSD1"/>
    <property type="match status" value="1"/>
</dbReference>
<dbReference type="InterPro" id="IPR036291">
    <property type="entry name" value="NAD(P)-bd_dom_sf"/>
</dbReference>
<sequence>MLYLAELLQGKNALITGAGRGIGRAVAIALAKEGVNVGLLARSEENLKAVAKEVEAEGVKAVIVTADVSLYEEVTTAIETLKKGLGSIDILINNAGISKFGKFLELDVADWEKIIQVNLMGVYYATRAALPSMIEQQSGDIINISSTAGQKGAPVTSAYSASKFGVLGLTESLAMEVRKHNIRVTALTPSTVATDMAVELGLTDGNPEKVMQAEDIAEFVVAQLKLNKRTFVKSAGLWSTNP</sequence>